<sequence length="126" mass="14674">MLGNKKFDVDINDNIIIDTLAHPVFTLIFKRLPDDFLYKEDDLQKRNYTAESRLQGNKGYKYRYVIAPSMSIKSTPKRTNKSGKRLLRAMILNDNAIDYVGVRTIGHRTIGHHHSQRPMPRFFPLV</sequence>
<proteinExistence type="predicted"/>
<evidence type="ECO:0000313" key="1">
    <source>
        <dbReference type="EMBL" id="EFZ11830.1"/>
    </source>
</evidence>
<dbReference type="HOGENOM" id="CLU_1987231_0_0_1"/>
<accession>E9J5S3</accession>
<reference evidence="1" key="1">
    <citation type="journal article" date="2011" name="Proc. Natl. Acad. Sci. U.S.A.">
        <title>The genome of the fire ant Solenopsis invicta.</title>
        <authorList>
            <person name="Wurm Y."/>
            <person name="Wang J."/>
            <person name="Riba-Grognuz O."/>
            <person name="Corona M."/>
            <person name="Nygaard S."/>
            <person name="Hunt B.G."/>
            <person name="Ingram K.K."/>
            <person name="Falquet L."/>
            <person name="Nipitwattanaphon M."/>
            <person name="Gotzek D."/>
            <person name="Dijkstra M.B."/>
            <person name="Oettler J."/>
            <person name="Comtesse F."/>
            <person name="Shih C.J."/>
            <person name="Wu W.J."/>
            <person name="Yang C.C."/>
            <person name="Thomas J."/>
            <person name="Beaudoing E."/>
            <person name="Pradervand S."/>
            <person name="Flegel V."/>
            <person name="Cook E.D."/>
            <person name="Fabbretti R."/>
            <person name="Stockinger H."/>
            <person name="Long L."/>
            <person name="Farmerie W.G."/>
            <person name="Oakey J."/>
            <person name="Boomsma J.J."/>
            <person name="Pamilo P."/>
            <person name="Yi S.V."/>
            <person name="Heinze J."/>
            <person name="Goodisman M.A."/>
            <person name="Farinelli L."/>
            <person name="Harshman K."/>
            <person name="Hulo N."/>
            <person name="Cerutti L."/>
            <person name="Xenarios I."/>
            <person name="Shoemaker D."/>
            <person name="Keller L."/>
        </authorList>
    </citation>
    <scope>NUCLEOTIDE SEQUENCE [LARGE SCALE GENOMIC DNA]</scope>
</reference>
<protein>
    <submittedName>
        <fullName evidence="1">Uncharacterized protein</fullName>
    </submittedName>
</protein>
<feature type="non-terminal residue" evidence="1">
    <location>
        <position position="126"/>
    </location>
</feature>
<gene>
    <name evidence="1" type="ORF">SINV_11941</name>
</gene>
<organism>
    <name type="scientific">Solenopsis invicta</name>
    <name type="common">Red imported fire ant</name>
    <name type="synonym">Solenopsis wagneri</name>
    <dbReference type="NCBI Taxonomy" id="13686"/>
    <lineage>
        <taxon>Eukaryota</taxon>
        <taxon>Metazoa</taxon>
        <taxon>Ecdysozoa</taxon>
        <taxon>Arthropoda</taxon>
        <taxon>Hexapoda</taxon>
        <taxon>Insecta</taxon>
        <taxon>Pterygota</taxon>
        <taxon>Neoptera</taxon>
        <taxon>Endopterygota</taxon>
        <taxon>Hymenoptera</taxon>
        <taxon>Apocrita</taxon>
        <taxon>Aculeata</taxon>
        <taxon>Formicoidea</taxon>
        <taxon>Formicidae</taxon>
        <taxon>Myrmicinae</taxon>
        <taxon>Solenopsis</taxon>
    </lineage>
</organism>
<dbReference type="AlphaFoldDB" id="E9J5S3"/>
<name>E9J5S3_SOLIN</name>
<dbReference type="EMBL" id="GL768179">
    <property type="protein sequence ID" value="EFZ11830.1"/>
    <property type="molecule type" value="Genomic_DNA"/>
</dbReference>